<keyword evidence="4" id="KW-0547">Nucleotide-binding</keyword>
<evidence type="ECO:0000256" key="6">
    <source>
        <dbReference type="ARBA" id="ARBA00022840"/>
    </source>
</evidence>
<feature type="compositionally biased region" description="Basic and acidic residues" evidence="13">
    <location>
        <begin position="131"/>
        <end position="168"/>
    </location>
</feature>
<keyword evidence="5" id="KW-0999">Mitochondrion inner membrane</keyword>
<dbReference type="SUPFAM" id="SSF54427">
    <property type="entry name" value="NTF2-like"/>
    <property type="match status" value="1"/>
</dbReference>
<dbReference type="Pfam" id="PF04280">
    <property type="entry name" value="Tim44"/>
    <property type="match status" value="1"/>
</dbReference>
<dbReference type="EMBL" id="MU002002">
    <property type="protein sequence ID" value="KAF2791780.1"/>
    <property type="molecule type" value="Genomic_DNA"/>
</dbReference>
<evidence type="ECO:0000256" key="10">
    <source>
        <dbReference type="ARBA" id="ARBA00023128"/>
    </source>
</evidence>
<dbReference type="GO" id="GO:0030150">
    <property type="term" value="P:protein import into mitochondrial matrix"/>
    <property type="evidence" value="ECO:0007669"/>
    <property type="project" value="TreeGrafter"/>
</dbReference>
<evidence type="ECO:0000256" key="7">
    <source>
        <dbReference type="ARBA" id="ARBA00022927"/>
    </source>
</evidence>
<feature type="compositionally biased region" description="Basic and acidic residues" evidence="13">
    <location>
        <begin position="101"/>
        <end position="113"/>
    </location>
</feature>
<dbReference type="OrthoDB" id="10265990at2759"/>
<name>A0A6A6X5K1_9PLEO</name>
<dbReference type="SMART" id="SM00978">
    <property type="entry name" value="Tim44"/>
    <property type="match status" value="1"/>
</dbReference>
<dbReference type="GO" id="GO:0005524">
    <property type="term" value="F:ATP binding"/>
    <property type="evidence" value="ECO:0007669"/>
    <property type="project" value="UniProtKB-KW"/>
</dbReference>
<dbReference type="InterPro" id="IPR039544">
    <property type="entry name" value="Tim44-like"/>
</dbReference>
<keyword evidence="10" id="KW-0496">Mitochondrion</keyword>
<gene>
    <name evidence="15" type="ORF">K505DRAFT_248201</name>
</gene>
<reference evidence="15" key="1">
    <citation type="journal article" date="2020" name="Stud. Mycol.">
        <title>101 Dothideomycetes genomes: a test case for predicting lifestyles and emergence of pathogens.</title>
        <authorList>
            <person name="Haridas S."/>
            <person name="Albert R."/>
            <person name="Binder M."/>
            <person name="Bloem J."/>
            <person name="Labutti K."/>
            <person name="Salamov A."/>
            <person name="Andreopoulos B."/>
            <person name="Baker S."/>
            <person name="Barry K."/>
            <person name="Bills G."/>
            <person name="Bluhm B."/>
            <person name="Cannon C."/>
            <person name="Castanera R."/>
            <person name="Culley D."/>
            <person name="Daum C."/>
            <person name="Ezra D."/>
            <person name="Gonzalez J."/>
            <person name="Henrissat B."/>
            <person name="Kuo A."/>
            <person name="Liang C."/>
            <person name="Lipzen A."/>
            <person name="Lutzoni F."/>
            <person name="Magnuson J."/>
            <person name="Mondo S."/>
            <person name="Nolan M."/>
            <person name="Ohm R."/>
            <person name="Pangilinan J."/>
            <person name="Park H.-J."/>
            <person name="Ramirez L."/>
            <person name="Alfaro M."/>
            <person name="Sun H."/>
            <person name="Tritt A."/>
            <person name="Yoshinaga Y."/>
            <person name="Zwiers L.-H."/>
            <person name="Turgeon B."/>
            <person name="Goodwin S."/>
            <person name="Spatafora J."/>
            <person name="Crous P."/>
            <person name="Grigoriev I."/>
        </authorList>
    </citation>
    <scope>NUCLEOTIDE SEQUENCE</scope>
    <source>
        <strain evidence="15">CBS 109.77</strain>
    </source>
</reference>
<evidence type="ECO:0000256" key="12">
    <source>
        <dbReference type="ARBA" id="ARBA00074309"/>
    </source>
</evidence>
<keyword evidence="16" id="KW-1185">Reference proteome</keyword>
<feature type="region of interest" description="Disordered" evidence="13">
    <location>
        <begin position="1"/>
        <end position="22"/>
    </location>
</feature>
<sequence>MRPPTASTLTAPARWGSSQPFAATPSSIHGRAAAYRRISTAPLVSRASATQQRSLPARHPQSSPFLFLRSDFLPQDVLFRTSSAYARNFHARSSLSQQAQKKAEEGVKEKEAEPELNTKQSASAEGAAGEKPAEEAGKEGEAGEKKGSEEEAGEKEGKEGEEGKKKEPPPPPPPHGDKSPWQVFTETLKSEFQASKEWNESTKQLSAGVNDFSQNPHVQKAKNTYTQVTGAATTKTAEALKTTGKAIGHGAAWTWDTTPVKGVRKVATATGSGLEYVTRPVRQSKAFQAVKETVDDGSSSRYGGWTEKEERRRKRELRELNELQKTGGKPQGPMEEDPDAGTNVTLHKDARYKEIWREFKESSRLAQGFFSAQSMYKESENPLISTARSISDRVTGFFAENETAMVIKKFREMDPNFQLEPFLTEMREYILPEVLDAYVKGDVETLKVWLSAAQYSVYAALMAQYTTAGLKSDGRIVDIRNVDILNARLLEPGEIPVFIITCRTQEVHVYKNAKTGDLAAGMEDKVQQVTYAIGVTRIPEDVNNAETRGWRLIELQKSARDYY</sequence>
<feature type="region of interest" description="Disordered" evidence="13">
    <location>
        <begin position="320"/>
        <end position="344"/>
    </location>
</feature>
<evidence type="ECO:0000256" key="8">
    <source>
        <dbReference type="ARBA" id="ARBA00022946"/>
    </source>
</evidence>
<dbReference type="Proteomes" id="UP000799757">
    <property type="component" value="Unassembled WGS sequence"/>
</dbReference>
<evidence type="ECO:0000256" key="5">
    <source>
        <dbReference type="ARBA" id="ARBA00022792"/>
    </source>
</evidence>
<evidence type="ECO:0000313" key="15">
    <source>
        <dbReference type="EMBL" id="KAF2791780.1"/>
    </source>
</evidence>
<evidence type="ECO:0000256" key="3">
    <source>
        <dbReference type="ARBA" id="ARBA00022448"/>
    </source>
</evidence>
<protein>
    <recommendedName>
        <fullName evidence="12">Mitochondrial import inner membrane translocase subunit TIM44</fullName>
    </recommendedName>
</protein>
<dbReference type="PANTHER" id="PTHR10721">
    <property type="entry name" value="MITOCHONDRIAL IMPORT INNER MEMBRANE TRANSLOCASE SUBUNIT TIM44"/>
    <property type="match status" value="1"/>
</dbReference>
<keyword evidence="11" id="KW-0472">Membrane</keyword>
<keyword evidence="3" id="KW-0813">Transport</keyword>
<organism evidence="15 16">
    <name type="scientific">Melanomma pulvis-pyrius CBS 109.77</name>
    <dbReference type="NCBI Taxonomy" id="1314802"/>
    <lineage>
        <taxon>Eukaryota</taxon>
        <taxon>Fungi</taxon>
        <taxon>Dikarya</taxon>
        <taxon>Ascomycota</taxon>
        <taxon>Pezizomycotina</taxon>
        <taxon>Dothideomycetes</taxon>
        <taxon>Pleosporomycetidae</taxon>
        <taxon>Pleosporales</taxon>
        <taxon>Melanommataceae</taxon>
        <taxon>Melanomma</taxon>
    </lineage>
</organism>
<evidence type="ECO:0000256" key="13">
    <source>
        <dbReference type="SAM" id="MobiDB-lite"/>
    </source>
</evidence>
<feature type="compositionally biased region" description="Low complexity" evidence="13">
    <location>
        <begin position="121"/>
        <end position="130"/>
    </location>
</feature>
<dbReference type="Gene3D" id="3.10.450.240">
    <property type="match status" value="1"/>
</dbReference>
<dbReference type="PANTHER" id="PTHR10721:SF1">
    <property type="entry name" value="MITOCHONDRIAL IMPORT INNER MEMBRANE TRANSLOCASE SUBUNIT TIM44"/>
    <property type="match status" value="1"/>
</dbReference>
<dbReference type="InterPro" id="IPR007379">
    <property type="entry name" value="Tim44-like_dom"/>
</dbReference>
<dbReference type="AlphaFoldDB" id="A0A6A6X5K1"/>
<dbReference type="GO" id="GO:0051087">
    <property type="term" value="F:protein-folding chaperone binding"/>
    <property type="evidence" value="ECO:0007669"/>
    <property type="project" value="TreeGrafter"/>
</dbReference>
<dbReference type="FunFam" id="3.10.450.240:FF:000002">
    <property type="entry name" value="Mitochondrial import inner membrane translocase subunit TIM44"/>
    <property type="match status" value="1"/>
</dbReference>
<evidence type="ECO:0000256" key="9">
    <source>
        <dbReference type="ARBA" id="ARBA00023010"/>
    </source>
</evidence>
<comment type="subcellular location">
    <subcellularLocation>
        <location evidence="1">Mitochondrion inner membrane</location>
        <topology evidence="1">Peripheral membrane protein</topology>
    </subcellularLocation>
</comment>
<evidence type="ECO:0000313" key="16">
    <source>
        <dbReference type="Proteomes" id="UP000799757"/>
    </source>
</evidence>
<dbReference type="GO" id="GO:0005743">
    <property type="term" value="C:mitochondrial inner membrane"/>
    <property type="evidence" value="ECO:0007669"/>
    <property type="project" value="UniProtKB-SubCell"/>
</dbReference>
<evidence type="ECO:0000256" key="4">
    <source>
        <dbReference type="ARBA" id="ARBA00022741"/>
    </source>
</evidence>
<feature type="region of interest" description="Disordered" evidence="13">
    <location>
        <begin position="91"/>
        <end position="181"/>
    </location>
</feature>
<evidence type="ECO:0000256" key="1">
    <source>
        <dbReference type="ARBA" id="ARBA00004637"/>
    </source>
</evidence>
<proteinExistence type="inferred from homology"/>
<accession>A0A6A6X5K1</accession>
<feature type="domain" description="Tim44-like" evidence="14">
    <location>
        <begin position="403"/>
        <end position="557"/>
    </location>
</feature>
<comment type="similarity">
    <text evidence="2">Belongs to the Tim44 family.</text>
</comment>
<keyword evidence="6" id="KW-0067">ATP-binding</keyword>
<evidence type="ECO:0000259" key="14">
    <source>
        <dbReference type="SMART" id="SM00978"/>
    </source>
</evidence>
<keyword evidence="9" id="KW-0811">Translocation</keyword>
<evidence type="ECO:0000256" key="2">
    <source>
        <dbReference type="ARBA" id="ARBA00009597"/>
    </source>
</evidence>
<keyword evidence="7" id="KW-0653">Protein transport</keyword>
<keyword evidence="8" id="KW-0809">Transit peptide</keyword>
<evidence type="ECO:0000256" key="11">
    <source>
        <dbReference type="ARBA" id="ARBA00023136"/>
    </source>
</evidence>
<dbReference type="InterPro" id="IPR032710">
    <property type="entry name" value="NTF2-like_dom_sf"/>
</dbReference>